<keyword evidence="3" id="KW-1185">Reference proteome</keyword>
<dbReference type="PRINTS" id="PR01217">
    <property type="entry name" value="PRICHEXTENSN"/>
</dbReference>
<comment type="caution">
    <text evidence="2">The sequence shown here is derived from an EMBL/GenBank/DDBJ whole genome shotgun (WGS) entry which is preliminary data.</text>
</comment>
<proteinExistence type="predicted"/>
<dbReference type="Proteomes" id="UP000326757">
    <property type="component" value="Unassembled WGS sequence"/>
</dbReference>
<dbReference type="GO" id="GO:0005884">
    <property type="term" value="C:actin filament"/>
    <property type="evidence" value="ECO:0007669"/>
    <property type="project" value="TreeGrafter"/>
</dbReference>
<evidence type="ECO:0000313" key="3">
    <source>
        <dbReference type="Proteomes" id="UP000326757"/>
    </source>
</evidence>
<feature type="compositionally biased region" description="Pro residues" evidence="1">
    <location>
        <begin position="234"/>
        <end position="254"/>
    </location>
</feature>
<feature type="region of interest" description="Disordered" evidence="1">
    <location>
        <begin position="1"/>
        <end position="111"/>
    </location>
</feature>
<feature type="compositionally biased region" description="Pro residues" evidence="1">
    <location>
        <begin position="305"/>
        <end position="331"/>
    </location>
</feature>
<dbReference type="PANTHER" id="PTHR45691:SF6">
    <property type="entry name" value="PROTEIN DIAPHANOUS"/>
    <property type="match status" value="1"/>
</dbReference>
<gene>
    <name evidence="2" type="ORF">EYC80_007767</name>
</gene>
<reference evidence="2 3" key="1">
    <citation type="submission" date="2019-06" db="EMBL/GenBank/DDBJ databases">
        <title>Genome Sequence of the Brown Rot Fungal Pathogen Monilinia laxa.</title>
        <authorList>
            <person name="De Miccolis Angelini R.M."/>
            <person name="Landi L."/>
            <person name="Abate D."/>
            <person name="Pollastro S."/>
            <person name="Romanazzi G."/>
            <person name="Faretra F."/>
        </authorList>
    </citation>
    <scope>NUCLEOTIDE SEQUENCE [LARGE SCALE GENOMIC DNA]</scope>
    <source>
        <strain evidence="2 3">Mlax316</strain>
    </source>
</reference>
<dbReference type="AlphaFoldDB" id="A0A5N6JX44"/>
<feature type="compositionally biased region" description="Pro residues" evidence="1">
    <location>
        <begin position="273"/>
        <end position="291"/>
    </location>
</feature>
<feature type="compositionally biased region" description="Polar residues" evidence="1">
    <location>
        <begin position="351"/>
        <end position="361"/>
    </location>
</feature>
<evidence type="ECO:0000256" key="1">
    <source>
        <dbReference type="SAM" id="MobiDB-lite"/>
    </source>
</evidence>
<feature type="region of interest" description="Disordered" evidence="1">
    <location>
        <begin position="225"/>
        <end position="424"/>
    </location>
</feature>
<feature type="compositionally biased region" description="Low complexity" evidence="1">
    <location>
        <begin position="255"/>
        <end position="264"/>
    </location>
</feature>
<dbReference type="InterPro" id="IPR051412">
    <property type="entry name" value="Formin_Homology_Diaphanous_sf"/>
</dbReference>
<dbReference type="EMBL" id="VIGI01000012">
    <property type="protein sequence ID" value="KAB8293457.1"/>
    <property type="molecule type" value="Genomic_DNA"/>
</dbReference>
<name>A0A5N6JX44_MONLA</name>
<feature type="compositionally biased region" description="Basic and acidic residues" evidence="1">
    <location>
        <begin position="57"/>
        <end position="70"/>
    </location>
</feature>
<evidence type="ECO:0000313" key="2">
    <source>
        <dbReference type="EMBL" id="KAB8293457.1"/>
    </source>
</evidence>
<accession>A0A5N6JX44</accession>
<sequence>MSESVENWIIKVIEESSESEPESNEHFRDRPRKSHHPAKEEKGPHAGRVTRPTHPQPDNRSRVSYRDHAGSRVTTRPNSDDVAQASCARTEARHRGEAQQQQHAPAPPPARYDTKMSALNAPDLNHYPEPEFPQNPLQLLQHHLPQNQQHPQHSDYSYNMTFGRNGEYQVQIDYRITPNSVALQHTSSGGSHSGTEHQGNLNVIFGDCPGNLTLNVAGRPPLHLSLAQHSSFGNPPPRPPQQLPSLPPPNPPSNSPSNLLLLPSFNTLQKQPPQLPSLPPPSPSPNPPSSPPLLLLFNTLQREPQYPPPNPPPNPSTNPPQNLPPPPPSPHHPNTENQPLRPPVEAAPRPQQRQSEPQTPSAPAFPHPQPSGSQTKEKKRQREKTCREERRREDKRRENKRREDKRREERHKEERKRLRHRRSK</sequence>
<organism evidence="2 3">
    <name type="scientific">Monilinia laxa</name>
    <name type="common">Brown rot fungus</name>
    <name type="synonym">Sclerotinia laxa</name>
    <dbReference type="NCBI Taxonomy" id="61186"/>
    <lineage>
        <taxon>Eukaryota</taxon>
        <taxon>Fungi</taxon>
        <taxon>Dikarya</taxon>
        <taxon>Ascomycota</taxon>
        <taxon>Pezizomycotina</taxon>
        <taxon>Leotiomycetes</taxon>
        <taxon>Helotiales</taxon>
        <taxon>Sclerotiniaceae</taxon>
        <taxon>Monilinia</taxon>
    </lineage>
</organism>
<feature type="compositionally biased region" description="Basic and acidic residues" evidence="1">
    <location>
        <begin position="383"/>
        <end position="416"/>
    </location>
</feature>
<dbReference type="PANTHER" id="PTHR45691">
    <property type="entry name" value="PROTEIN DIAPHANOUS"/>
    <property type="match status" value="1"/>
</dbReference>
<dbReference type="GO" id="GO:0030041">
    <property type="term" value="P:actin filament polymerization"/>
    <property type="evidence" value="ECO:0007669"/>
    <property type="project" value="TreeGrafter"/>
</dbReference>
<protein>
    <submittedName>
        <fullName evidence="2">Uncharacterized protein</fullName>
    </submittedName>
</protein>